<evidence type="ECO:0000256" key="1">
    <source>
        <dbReference type="SAM" id="MobiDB-lite"/>
    </source>
</evidence>
<keyword evidence="3" id="KW-1185">Reference proteome</keyword>
<feature type="compositionally biased region" description="Low complexity" evidence="1">
    <location>
        <begin position="1"/>
        <end position="18"/>
    </location>
</feature>
<sequence length="74" mass="7741">MSEPASNPPATAAAPTDPLRAFADGVRSRGRSLSTEEAVQLMAFVSRTQSARQACPLLVPSAASLRMRDAVAVE</sequence>
<evidence type="ECO:0000313" key="2">
    <source>
        <dbReference type="EMBL" id="PPU96900.1"/>
    </source>
</evidence>
<comment type="caution">
    <text evidence="2">The sequence shown here is derived from an EMBL/GenBank/DDBJ whole genome shotgun (WGS) entry which is preliminary data.</text>
</comment>
<dbReference type="EMBL" id="MDEG01000011">
    <property type="protein sequence ID" value="PPU96900.1"/>
    <property type="molecule type" value="Genomic_DNA"/>
</dbReference>
<organism evidence="2 3">
    <name type="scientific">Xanthomonas hyacinthi</name>
    <dbReference type="NCBI Taxonomy" id="56455"/>
    <lineage>
        <taxon>Bacteria</taxon>
        <taxon>Pseudomonadati</taxon>
        <taxon>Pseudomonadota</taxon>
        <taxon>Gammaproteobacteria</taxon>
        <taxon>Lysobacterales</taxon>
        <taxon>Lysobacteraceae</taxon>
        <taxon>Xanthomonas</taxon>
    </lineage>
</organism>
<accession>A0A2S7EUU2</accession>
<evidence type="ECO:0000313" key="3">
    <source>
        <dbReference type="Proteomes" id="UP000238261"/>
    </source>
</evidence>
<dbReference type="AlphaFoldDB" id="A0A2S7EUU2"/>
<dbReference type="RefSeq" id="WP_046978405.1">
    <property type="nucleotide sequence ID" value="NZ_CP043476.1"/>
</dbReference>
<dbReference type="Proteomes" id="UP000238261">
    <property type="component" value="Unassembled WGS sequence"/>
</dbReference>
<proteinExistence type="predicted"/>
<reference evidence="3" key="1">
    <citation type="submission" date="2016-08" db="EMBL/GenBank/DDBJ databases">
        <authorList>
            <person name="Merda D."/>
            <person name="Briand M."/>
            <person name="Taghouti G."/>
            <person name="Carrere S."/>
            <person name="Gouzy J."/>
            <person name="Portier P."/>
            <person name="Jacques M.-A."/>
            <person name="Fischer-Le Saux M."/>
        </authorList>
    </citation>
    <scope>NUCLEOTIDE SEQUENCE [LARGE SCALE GENOMIC DNA]</scope>
    <source>
        <strain evidence="3">CFBP1156</strain>
    </source>
</reference>
<protein>
    <submittedName>
        <fullName evidence="2">Uncharacterized protein</fullName>
    </submittedName>
</protein>
<feature type="region of interest" description="Disordered" evidence="1">
    <location>
        <begin position="1"/>
        <end position="21"/>
    </location>
</feature>
<name>A0A2S7EUU2_9XANT</name>
<gene>
    <name evidence="2" type="ORF">XhyaCFBP1156_12725</name>
</gene>